<feature type="non-terminal residue" evidence="2">
    <location>
        <position position="1"/>
    </location>
</feature>
<dbReference type="AlphaFoldDB" id="A0A194SCN0"/>
<feature type="compositionally biased region" description="Basic and acidic residues" evidence="1">
    <location>
        <begin position="351"/>
        <end position="365"/>
    </location>
</feature>
<feature type="region of interest" description="Disordered" evidence="1">
    <location>
        <begin position="1"/>
        <end position="26"/>
    </location>
</feature>
<evidence type="ECO:0000256" key="1">
    <source>
        <dbReference type="SAM" id="MobiDB-lite"/>
    </source>
</evidence>
<feature type="compositionally biased region" description="Basic and acidic residues" evidence="1">
    <location>
        <begin position="398"/>
        <end position="407"/>
    </location>
</feature>
<feature type="compositionally biased region" description="Basic residues" evidence="1">
    <location>
        <begin position="133"/>
        <end position="150"/>
    </location>
</feature>
<gene>
    <name evidence="2" type="ORF">RHOBADRAFT_52098</name>
</gene>
<feature type="compositionally biased region" description="Basic and acidic residues" evidence="1">
    <location>
        <begin position="511"/>
        <end position="524"/>
    </location>
</feature>
<dbReference type="Proteomes" id="UP000053890">
    <property type="component" value="Unassembled WGS sequence"/>
</dbReference>
<dbReference type="RefSeq" id="XP_018273200.1">
    <property type="nucleotide sequence ID" value="XM_018416168.1"/>
</dbReference>
<feature type="region of interest" description="Disordered" evidence="1">
    <location>
        <begin position="383"/>
        <end position="408"/>
    </location>
</feature>
<sequence length="586" mass="65993">GVPRRLRTHPGRHAPLSHPDAAPGQARQRHAQLVHRLDRDHRRPGRLAALDHDQVARARQGGPERRLGLLELLGVHQEAGHCRTADRREAVRVGARRPVAPHLAGPRQPRPPRRADARRAPAPVRGASDGPGHRHRRRRHARHHRRRAAGGRRQGQGRRPVGRRRRRGFRRGHGERRAAANACSRRVGLLCVARHEPERPRALAQPVDPPDGRVAQPAPDPVAAHAPRPRRGPEGRRGLPPQGRALVPGLFPRGQQARERRPQGRPARRLIGARWRRRRRPLGLGPHEHGQVGRGERHEPPRAHPVQAPHRHGAPPRRPGGVGRLARLVRRVRRCARCARRRGVAGAGRARARDGRRGAPGDARRARARAARRRDVLGAVLLAQGDDRGRGGAQEEGAPDRRPERGRLFVGHGRRGRHLGRCVAPPVRRRRYDGRPLGLARRRRLVRPGPLFRLCCRTSSLRQRHAHARLGRLARRLERRRRRRRRRANRTDGRGPERVVAAPVADAVALDDGRAQPAREQRRRGELRRRRRQERQPERRRARWRQGRRGGQGAQGLGGGSGRGRGQRLGVREEGRWNGVAVADPA</sequence>
<feature type="region of interest" description="Disordered" evidence="1">
    <location>
        <begin position="80"/>
        <end position="183"/>
    </location>
</feature>
<organism evidence="2 3">
    <name type="scientific">Rhodotorula graminis (strain WP1)</name>
    <dbReference type="NCBI Taxonomy" id="578459"/>
    <lineage>
        <taxon>Eukaryota</taxon>
        <taxon>Fungi</taxon>
        <taxon>Dikarya</taxon>
        <taxon>Basidiomycota</taxon>
        <taxon>Pucciniomycotina</taxon>
        <taxon>Microbotryomycetes</taxon>
        <taxon>Sporidiobolales</taxon>
        <taxon>Sporidiobolaceae</taxon>
        <taxon>Rhodotorula</taxon>
    </lineage>
</organism>
<dbReference type="GeneID" id="28976616"/>
<feature type="region of interest" description="Disordered" evidence="1">
    <location>
        <begin position="346"/>
        <end position="370"/>
    </location>
</feature>
<feature type="compositionally biased region" description="Basic residues" evidence="1">
    <location>
        <begin position="1"/>
        <end position="12"/>
    </location>
</feature>
<feature type="compositionally biased region" description="Basic residues" evidence="1">
    <location>
        <begin position="463"/>
        <end position="488"/>
    </location>
</feature>
<feature type="region of interest" description="Disordered" evidence="1">
    <location>
        <begin position="199"/>
        <end position="322"/>
    </location>
</feature>
<evidence type="ECO:0000313" key="2">
    <source>
        <dbReference type="EMBL" id="KPV77151.1"/>
    </source>
</evidence>
<feature type="compositionally biased region" description="Basic and acidic residues" evidence="1">
    <location>
        <begin position="80"/>
        <end position="91"/>
    </location>
</feature>
<feature type="compositionally biased region" description="Low complexity" evidence="1">
    <location>
        <begin position="499"/>
        <end position="510"/>
    </location>
</feature>
<dbReference type="OMA" id="CPEREND"/>
<proteinExistence type="predicted"/>
<protein>
    <submittedName>
        <fullName evidence="2">Uncharacterized protein</fullName>
    </submittedName>
</protein>
<reference evidence="2 3" key="1">
    <citation type="journal article" date="2015" name="Front. Microbiol.">
        <title>Genome sequence of the plant growth promoting endophytic yeast Rhodotorula graminis WP1.</title>
        <authorList>
            <person name="Firrincieli A."/>
            <person name="Otillar R."/>
            <person name="Salamov A."/>
            <person name="Schmutz J."/>
            <person name="Khan Z."/>
            <person name="Redman R.S."/>
            <person name="Fleck N.D."/>
            <person name="Lindquist E."/>
            <person name="Grigoriev I.V."/>
            <person name="Doty S.L."/>
        </authorList>
    </citation>
    <scope>NUCLEOTIDE SEQUENCE [LARGE SCALE GENOMIC DNA]</scope>
    <source>
        <strain evidence="2 3">WP1</strain>
    </source>
</reference>
<feature type="compositionally biased region" description="Basic and acidic residues" evidence="1">
    <location>
        <begin position="286"/>
        <end position="302"/>
    </location>
</feature>
<dbReference type="EMBL" id="KQ474075">
    <property type="protein sequence ID" value="KPV77151.1"/>
    <property type="molecule type" value="Genomic_DNA"/>
</dbReference>
<keyword evidence="3" id="KW-1185">Reference proteome</keyword>
<feature type="compositionally biased region" description="Basic residues" evidence="1">
    <location>
        <begin position="160"/>
        <end position="174"/>
    </location>
</feature>
<name>A0A194SCN0_RHOGW</name>
<feature type="compositionally biased region" description="Gly residues" evidence="1">
    <location>
        <begin position="549"/>
        <end position="564"/>
    </location>
</feature>
<feature type="region of interest" description="Disordered" evidence="1">
    <location>
        <begin position="463"/>
        <end position="586"/>
    </location>
</feature>
<accession>A0A194SCN0</accession>
<evidence type="ECO:0000313" key="3">
    <source>
        <dbReference type="Proteomes" id="UP000053890"/>
    </source>
</evidence>